<feature type="transmembrane region" description="Helical" evidence="1">
    <location>
        <begin position="151"/>
        <end position="175"/>
    </location>
</feature>
<dbReference type="OrthoDB" id="733635at2759"/>
<sequence length="328" mass="36915">MTSLSSRPPNIVTTTVPRLHLLNLRIGSWKVQRPLHGLFTFPYTRLKNLPIPCTKLSSWEPSPFPFSPKDDSGGGFLKETSNIFESMDVEEMIETPVPDSEDVIEAKAQPSMQLQPLKWPMWLVGPSVVLVTGMVPTLWLPLSSVFLGANIASLLSLVGLDCIFNIGATLFLLMADACARPKNPTHTFNSQAPLSYRFWNIFASVMGFLIPLTMFFASHKGLLQPQISFIWFAVLLGPYLLLLSIQLLTEILTWHWKSPVWLVTPVVYEAYRVLQLMRGLRLGVDIGAPTWIMGSIKGLVSWWVLILAMQLMRVAWFAGFSDRARQRT</sequence>
<evidence type="ECO:0008006" key="4">
    <source>
        <dbReference type="Google" id="ProtNLM"/>
    </source>
</evidence>
<name>A0A200QMG3_MACCD</name>
<dbReference type="Proteomes" id="UP000195402">
    <property type="component" value="Unassembled WGS sequence"/>
</dbReference>
<reference evidence="2 3" key="1">
    <citation type="journal article" date="2017" name="Mol. Plant">
        <title>The Genome of Medicinal Plant Macleaya cordata Provides New Insights into Benzylisoquinoline Alkaloids Metabolism.</title>
        <authorList>
            <person name="Liu X."/>
            <person name="Liu Y."/>
            <person name="Huang P."/>
            <person name="Ma Y."/>
            <person name="Qing Z."/>
            <person name="Tang Q."/>
            <person name="Cao H."/>
            <person name="Cheng P."/>
            <person name="Zheng Y."/>
            <person name="Yuan Z."/>
            <person name="Zhou Y."/>
            <person name="Liu J."/>
            <person name="Tang Z."/>
            <person name="Zhuo Y."/>
            <person name="Zhang Y."/>
            <person name="Yu L."/>
            <person name="Huang J."/>
            <person name="Yang P."/>
            <person name="Peng Q."/>
            <person name="Zhang J."/>
            <person name="Jiang W."/>
            <person name="Zhang Z."/>
            <person name="Lin K."/>
            <person name="Ro D.K."/>
            <person name="Chen X."/>
            <person name="Xiong X."/>
            <person name="Shang Y."/>
            <person name="Huang S."/>
            <person name="Zeng J."/>
        </authorList>
    </citation>
    <scope>NUCLEOTIDE SEQUENCE [LARGE SCALE GENOMIC DNA]</scope>
    <source>
        <strain evidence="3">cv. BLH2017</strain>
        <tissue evidence="2">Root</tissue>
    </source>
</reference>
<dbReference type="PANTHER" id="PTHR33918:SF3">
    <property type="entry name" value="CYTOCHROME P450 FAMILY PROTEIN"/>
    <property type="match status" value="1"/>
</dbReference>
<protein>
    <recommendedName>
        <fullName evidence="4">Transmembrane protein</fullName>
    </recommendedName>
</protein>
<evidence type="ECO:0000313" key="3">
    <source>
        <dbReference type="Proteomes" id="UP000195402"/>
    </source>
</evidence>
<dbReference type="InParanoid" id="A0A200QMG3"/>
<feature type="transmembrane region" description="Helical" evidence="1">
    <location>
        <begin position="119"/>
        <end position="139"/>
    </location>
</feature>
<comment type="caution">
    <text evidence="2">The sequence shown here is derived from an EMBL/GenBank/DDBJ whole genome shotgun (WGS) entry which is preliminary data.</text>
</comment>
<dbReference type="EMBL" id="MVGT01001589">
    <property type="protein sequence ID" value="OVA11627.1"/>
    <property type="molecule type" value="Genomic_DNA"/>
</dbReference>
<evidence type="ECO:0000256" key="1">
    <source>
        <dbReference type="SAM" id="Phobius"/>
    </source>
</evidence>
<feature type="transmembrane region" description="Helical" evidence="1">
    <location>
        <begin position="300"/>
        <end position="320"/>
    </location>
</feature>
<feature type="transmembrane region" description="Helical" evidence="1">
    <location>
        <begin position="196"/>
        <end position="217"/>
    </location>
</feature>
<keyword evidence="1" id="KW-0472">Membrane</keyword>
<dbReference type="OMA" id="QFWNIVA"/>
<accession>A0A200QMG3</accession>
<feature type="transmembrane region" description="Helical" evidence="1">
    <location>
        <begin position="229"/>
        <end position="248"/>
    </location>
</feature>
<gene>
    <name evidence="2" type="ORF">BVC80_215g2</name>
</gene>
<dbReference type="STRING" id="56857.A0A200QMG3"/>
<keyword evidence="3" id="KW-1185">Reference proteome</keyword>
<organism evidence="2 3">
    <name type="scientific">Macleaya cordata</name>
    <name type="common">Five-seeded plume-poppy</name>
    <name type="synonym">Bocconia cordata</name>
    <dbReference type="NCBI Taxonomy" id="56857"/>
    <lineage>
        <taxon>Eukaryota</taxon>
        <taxon>Viridiplantae</taxon>
        <taxon>Streptophyta</taxon>
        <taxon>Embryophyta</taxon>
        <taxon>Tracheophyta</taxon>
        <taxon>Spermatophyta</taxon>
        <taxon>Magnoliopsida</taxon>
        <taxon>Ranunculales</taxon>
        <taxon>Papaveraceae</taxon>
        <taxon>Papaveroideae</taxon>
        <taxon>Macleaya</taxon>
    </lineage>
</organism>
<keyword evidence="1" id="KW-0812">Transmembrane</keyword>
<dbReference type="FunCoup" id="A0A200QMG3">
    <property type="interactions" value="667"/>
</dbReference>
<proteinExistence type="predicted"/>
<dbReference type="AlphaFoldDB" id="A0A200QMG3"/>
<evidence type="ECO:0000313" key="2">
    <source>
        <dbReference type="EMBL" id="OVA11627.1"/>
    </source>
</evidence>
<keyword evidence="1" id="KW-1133">Transmembrane helix</keyword>
<dbReference type="PANTHER" id="PTHR33918">
    <property type="entry name" value="OS01G0704200 PROTEIN"/>
    <property type="match status" value="1"/>
</dbReference>